<proteinExistence type="predicted"/>
<evidence type="ECO:0000256" key="2">
    <source>
        <dbReference type="ARBA" id="ARBA00023125"/>
    </source>
</evidence>
<name>A0A2V1GZF1_9GAMM</name>
<dbReference type="InterPro" id="IPR028978">
    <property type="entry name" value="Chorismate_lyase_/UTRA_dom_sf"/>
</dbReference>
<dbReference type="InterPro" id="IPR036388">
    <property type="entry name" value="WH-like_DNA-bd_sf"/>
</dbReference>
<dbReference type="Gene3D" id="3.40.1410.10">
    <property type="entry name" value="Chorismate lyase-like"/>
    <property type="match status" value="1"/>
</dbReference>
<evidence type="ECO:0000259" key="4">
    <source>
        <dbReference type="PROSITE" id="PS50949"/>
    </source>
</evidence>
<dbReference type="Gene3D" id="1.10.10.10">
    <property type="entry name" value="Winged helix-like DNA-binding domain superfamily/Winged helix DNA-binding domain"/>
    <property type="match status" value="1"/>
</dbReference>
<sequence length="250" mass="28156">MNQPDSLIQRIFDEPDQLRDSASPLYLQLSSKIQQAIELGVLKAGDALPSEREIVETVGVSRVTVKRAIDELVNEGLLSKRQGAGTFVASRLVHHLDKPSSFSEILHAVDRNPDSRWIERGIGLATREEQQKLNLQSDEEVVRMYRIRIADDTPVALELAVVPRKYLDNPFELSGSLYEALAERNVRPEKTVQKLRAVSLDEKHAEHLDIEPGTPVLFVERRGYLADGTPIEYTRAHYLGDSFEFTAEGK</sequence>
<accession>A0A2V1GZF1</accession>
<dbReference type="OrthoDB" id="6626198at2"/>
<dbReference type="InterPro" id="IPR036390">
    <property type="entry name" value="WH_DNA-bd_sf"/>
</dbReference>
<keyword evidence="1" id="KW-0805">Transcription regulation</keyword>
<gene>
    <name evidence="5" type="ORF">DC094_05455</name>
</gene>
<keyword evidence="2" id="KW-0238">DNA-binding</keyword>
<dbReference type="FunFam" id="1.10.10.10:FF:000079">
    <property type="entry name" value="GntR family transcriptional regulator"/>
    <property type="match status" value="1"/>
</dbReference>
<dbReference type="InterPro" id="IPR000524">
    <property type="entry name" value="Tscrpt_reg_HTH_GntR"/>
</dbReference>
<dbReference type="Pfam" id="PF07702">
    <property type="entry name" value="UTRA"/>
    <property type="match status" value="1"/>
</dbReference>
<dbReference type="EMBL" id="QDDL01000001">
    <property type="protein sequence ID" value="PVZ72451.1"/>
    <property type="molecule type" value="Genomic_DNA"/>
</dbReference>
<dbReference type="SUPFAM" id="SSF64288">
    <property type="entry name" value="Chorismate lyase-like"/>
    <property type="match status" value="1"/>
</dbReference>
<comment type="caution">
    <text evidence="5">The sequence shown here is derived from an EMBL/GenBank/DDBJ whole genome shotgun (WGS) entry which is preliminary data.</text>
</comment>
<dbReference type="InterPro" id="IPR050679">
    <property type="entry name" value="Bact_HTH_transcr_reg"/>
</dbReference>
<dbReference type="SMART" id="SM00866">
    <property type="entry name" value="UTRA"/>
    <property type="match status" value="1"/>
</dbReference>
<keyword evidence="6" id="KW-1185">Reference proteome</keyword>
<dbReference type="SUPFAM" id="SSF46785">
    <property type="entry name" value="Winged helix' DNA-binding domain"/>
    <property type="match status" value="1"/>
</dbReference>
<dbReference type="AlphaFoldDB" id="A0A2V1GZF1"/>
<dbReference type="GO" id="GO:0003700">
    <property type="term" value="F:DNA-binding transcription factor activity"/>
    <property type="evidence" value="ECO:0007669"/>
    <property type="project" value="InterPro"/>
</dbReference>
<dbReference type="Proteomes" id="UP000244906">
    <property type="component" value="Unassembled WGS sequence"/>
</dbReference>
<dbReference type="PANTHER" id="PTHR44846">
    <property type="entry name" value="MANNOSYL-D-GLYCERATE TRANSPORT/METABOLISM SYSTEM REPRESSOR MNGR-RELATED"/>
    <property type="match status" value="1"/>
</dbReference>
<dbReference type="SMART" id="SM00345">
    <property type="entry name" value="HTH_GNTR"/>
    <property type="match status" value="1"/>
</dbReference>
<dbReference type="PRINTS" id="PR00035">
    <property type="entry name" value="HTHGNTR"/>
</dbReference>
<dbReference type="InterPro" id="IPR011663">
    <property type="entry name" value="UTRA"/>
</dbReference>
<dbReference type="PROSITE" id="PS50949">
    <property type="entry name" value="HTH_GNTR"/>
    <property type="match status" value="1"/>
</dbReference>
<dbReference type="GO" id="GO:0045892">
    <property type="term" value="P:negative regulation of DNA-templated transcription"/>
    <property type="evidence" value="ECO:0007669"/>
    <property type="project" value="TreeGrafter"/>
</dbReference>
<evidence type="ECO:0000313" key="5">
    <source>
        <dbReference type="EMBL" id="PVZ72451.1"/>
    </source>
</evidence>
<evidence type="ECO:0000256" key="3">
    <source>
        <dbReference type="ARBA" id="ARBA00023163"/>
    </source>
</evidence>
<reference evidence="5 6" key="1">
    <citation type="submission" date="2018-04" db="EMBL/GenBank/DDBJ databases">
        <title>Thalassorhabdus spongiae gen. nov., sp. nov., isolated from a marine sponge in South-West Iceland.</title>
        <authorList>
            <person name="Knobloch S."/>
            <person name="Daussin A."/>
            <person name="Johannsson R."/>
            <person name="Marteinsson V.T."/>
        </authorList>
    </citation>
    <scope>NUCLEOTIDE SEQUENCE [LARGE SCALE GENOMIC DNA]</scope>
    <source>
        <strain evidence="5 6">Hp12</strain>
    </source>
</reference>
<evidence type="ECO:0000313" key="6">
    <source>
        <dbReference type="Proteomes" id="UP000244906"/>
    </source>
</evidence>
<organism evidence="5 6">
    <name type="scientific">Pelagibaculum spongiae</name>
    <dbReference type="NCBI Taxonomy" id="2080658"/>
    <lineage>
        <taxon>Bacteria</taxon>
        <taxon>Pseudomonadati</taxon>
        <taxon>Pseudomonadota</taxon>
        <taxon>Gammaproteobacteria</taxon>
        <taxon>Oceanospirillales</taxon>
        <taxon>Pelagibaculum</taxon>
    </lineage>
</organism>
<dbReference type="Pfam" id="PF00392">
    <property type="entry name" value="GntR"/>
    <property type="match status" value="1"/>
</dbReference>
<feature type="domain" description="HTH gntR-type" evidence="4">
    <location>
        <begin position="23"/>
        <end position="91"/>
    </location>
</feature>
<dbReference type="CDD" id="cd07377">
    <property type="entry name" value="WHTH_GntR"/>
    <property type="match status" value="1"/>
</dbReference>
<dbReference type="PANTHER" id="PTHR44846:SF1">
    <property type="entry name" value="MANNOSYL-D-GLYCERATE TRANSPORT_METABOLISM SYSTEM REPRESSOR MNGR-RELATED"/>
    <property type="match status" value="1"/>
</dbReference>
<dbReference type="GO" id="GO:0003677">
    <property type="term" value="F:DNA binding"/>
    <property type="evidence" value="ECO:0007669"/>
    <property type="project" value="UniProtKB-KW"/>
</dbReference>
<evidence type="ECO:0000256" key="1">
    <source>
        <dbReference type="ARBA" id="ARBA00023015"/>
    </source>
</evidence>
<keyword evidence="3" id="KW-0804">Transcription</keyword>
<protein>
    <submittedName>
        <fullName evidence="5">GntR family transcriptional regulator</fullName>
    </submittedName>
</protein>
<dbReference type="RefSeq" id="WP_116686037.1">
    <property type="nucleotide sequence ID" value="NZ_CAWNYD010000001.1"/>
</dbReference>